<gene>
    <name evidence="3" type="ORF">DB88DRAFT_511667</name>
</gene>
<organism evidence="3 4">
    <name type="scientific">Papiliotrema laurentii</name>
    <name type="common">Cryptococcus laurentii</name>
    <dbReference type="NCBI Taxonomy" id="5418"/>
    <lineage>
        <taxon>Eukaryota</taxon>
        <taxon>Fungi</taxon>
        <taxon>Dikarya</taxon>
        <taxon>Basidiomycota</taxon>
        <taxon>Agaricomycotina</taxon>
        <taxon>Tremellomycetes</taxon>
        <taxon>Tremellales</taxon>
        <taxon>Rhynchogastremaceae</taxon>
        <taxon>Papiliotrema</taxon>
    </lineage>
</organism>
<feature type="transmembrane region" description="Helical" evidence="2">
    <location>
        <begin position="306"/>
        <end position="324"/>
    </location>
</feature>
<evidence type="ECO:0000313" key="4">
    <source>
        <dbReference type="Proteomes" id="UP001182556"/>
    </source>
</evidence>
<accession>A0AAD9CZ67</accession>
<feature type="compositionally biased region" description="Basic and acidic residues" evidence="1">
    <location>
        <begin position="108"/>
        <end position="153"/>
    </location>
</feature>
<comment type="caution">
    <text evidence="3">The sequence shown here is derived from an EMBL/GenBank/DDBJ whole genome shotgun (WGS) entry which is preliminary data.</text>
</comment>
<sequence>MSYAAVASHNIPEGEMPQPDQSLADGHFEGETEAAPEVDGKINVLPAGTDPEHPDIQPQPVEKPEPVEIHPVPVYEPSTSEAAPPPAPAPHKADIQIPESGAEYEAAQAKEAKEKAEKKAKETGKDVEKKAKETGKNLEKKAKEAEKEVEKKSKDLKKKAKAELEEVESKLGPYWEKTKDVVLRPGTLGGLMGVVNVGILGTIGYFAYTRRDQPWDRRIVGGAVAGTLALFGAEGYLAESYLSTPEGREEAERAKREGSRAYLQAKEVILRPGVAGGLAGFFNLAVLGTVGYFSYKNWNHPWDRRVVSAVAVGLLGLSGLEGYAGKVYVDKELPKH</sequence>
<dbReference type="Gene3D" id="1.20.120.20">
    <property type="entry name" value="Apolipoprotein"/>
    <property type="match status" value="1"/>
</dbReference>
<dbReference type="AlphaFoldDB" id="A0AAD9CZ67"/>
<keyword evidence="2" id="KW-0472">Membrane</keyword>
<protein>
    <recommendedName>
        <fullName evidence="5">Mitochondrial outer membrane protein OM14 C-terminal domain-containing protein</fullName>
    </recommendedName>
</protein>
<dbReference type="EMBL" id="JAODAN010000007">
    <property type="protein sequence ID" value="KAK1923103.1"/>
    <property type="molecule type" value="Genomic_DNA"/>
</dbReference>
<evidence type="ECO:0000256" key="2">
    <source>
        <dbReference type="SAM" id="Phobius"/>
    </source>
</evidence>
<proteinExistence type="predicted"/>
<dbReference type="Proteomes" id="UP001182556">
    <property type="component" value="Unassembled WGS sequence"/>
</dbReference>
<keyword evidence="4" id="KW-1185">Reference proteome</keyword>
<reference evidence="3" key="1">
    <citation type="submission" date="2023-02" db="EMBL/GenBank/DDBJ databases">
        <title>Identification and recombinant expression of a fungal hydrolase from Papiliotrema laurentii that hydrolyzes apple cutin and clears colloidal polyester polyurethane.</title>
        <authorList>
            <consortium name="DOE Joint Genome Institute"/>
            <person name="Roman V.A."/>
            <person name="Bojanowski C."/>
            <person name="Crable B.R."/>
            <person name="Wagner D.N."/>
            <person name="Hung C.S."/>
            <person name="Nadeau L.J."/>
            <person name="Schratz L."/>
            <person name="Haridas S."/>
            <person name="Pangilinan J."/>
            <person name="Lipzen A."/>
            <person name="Na H."/>
            <person name="Yan M."/>
            <person name="Ng V."/>
            <person name="Grigoriev I.V."/>
            <person name="Spatafora J.W."/>
            <person name="Barlow D."/>
            <person name="Biffinger J."/>
            <person name="Kelley-Loughnane N."/>
            <person name="Varaljay V.A."/>
            <person name="Crookes-Goodson W.J."/>
        </authorList>
    </citation>
    <scope>NUCLEOTIDE SEQUENCE</scope>
    <source>
        <strain evidence="3">5307AH</strain>
    </source>
</reference>
<feature type="region of interest" description="Disordered" evidence="1">
    <location>
        <begin position="1"/>
        <end position="156"/>
    </location>
</feature>
<keyword evidence="2" id="KW-1133">Transmembrane helix</keyword>
<evidence type="ECO:0008006" key="5">
    <source>
        <dbReference type="Google" id="ProtNLM"/>
    </source>
</evidence>
<evidence type="ECO:0000313" key="3">
    <source>
        <dbReference type="EMBL" id="KAK1923103.1"/>
    </source>
</evidence>
<name>A0AAD9CZ67_PAPLA</name>
<feature type="transmembrane region" description="Helical" evidence="2">
    <location>
        <begin position="219"/>
        <end position="238"/>
    </location>
</feature>
<evidence type="ECO:0000256" key="1">
    <source>
        <dbReference type="SAM" id="MobiDB-lite"/>
    </source>
</evidence>
<feature type="transmembrane region" description="Helical" evidence="2">
    <location>
        <begin position="188"/>
        <end position="207"/>
    </location>
</feature>
<keyword evidence="2" id="KW-0812">Transmembrane</keyword>
<feature type="transmembrane region" description="Helical" evidence="2">
    <location>
        <begin position="273"/>
        <end position="294"/>
    </location>
</feature>
<dbReference type="SUPFAM" id="SSF58113">
    <property type="entry name" value="Apolipoprotein A-I"/>
    <property type="match status" value="1"/>
</dbReference>